<protein>
    <recommendedName>
        <fullName evidence="3">Phage protein</fullName>
    </recommendedName>
</protein>
<evidence type="ECO:0008006" key="3">
    <source>
        <dbReference type="Google" id="ProtNLM"/>
    </source>
</evidence>
<gene>
    <name evidence="1" type="ORF">SAMN05216438_1245</name>
</gene>
<dbReference type="Proteomes" id="UP000181969">
    <property type="component" value="Unassembled WGS sequence"/>
</dbReference>
<dbReference type="AlphaFoldDB" id="A0A1I4IZP9"/>
<evidence type="ECO:0000313" key="2">
    <source>
        <dbReference type="Proteomes" id="UP000181969"/>
    </source>
</evidence>
<organism evidence="1 2">
    <name type="scientific">Lactococcus garvieae</name>
    <dbReference type="NCBI Taxonomy" id="1363"/>
    <lineage>
        <taxon>Bacteria</taxon>
        <taxon>Bacillati</taxon>
        <taxon>Bacillota</taxon>
        <taxon>Bacilli</taxon>
        <taxon>Lactobacillales</taxon>
        <taxon>Streptococcaceae</taxon>
        <taxon>Lactococcus</taxon>
    </lineage>
</organism>
<reference evidence="1 2" key="1">
    <citation type="submission" date="2016-10" db="EMBL/GenBank/DDBJ databases">
        <authorList>
            <person name="de Groot N.N."/>
        </authorList>
    </citation>
    <scope>NUCLEOTIDE SEQUENCE [LARGE SCALE GENOMIC DNA]</scope>
    <source>
        <strain evidence="1 2">M79</strain>
    </source>
</reference>
<accession>A0A1I4IZP9</accession>
<evidence type="ECO:0000313" key="1">
    <source>
        <dbReference type="EMBL" id="SFL59805.1"/>
    </source>
</evidence>
<proteinExistence type="predicted"/>
<name>A0A1I4IZP9_9LACT</name>
<sequence length="129" mass="15042">MKDMLHELMITLTEEPEILKIQQTGGLKTYKRREELGEEMTSITVIPTGPPVQAGFGSNTSLVKHFMYQVCIEATDRMICKELQKKVENLFQTKGFYQMSGGLDEYFIETKRFVDARFYQGYSKPYEEY</sequence>
<dbReference type="RefSeq" id="WP_074752015.1">
    <property type="nucleotide sequence ID" value="NZ_FOTJ01000024.1"/>
</dbReference>
<dbReference type="OrthoDB" id="2168818at2"/>
<dbReference type="EMBL" id="FOTJ01000024">
    <property type="protein sequence ID" value="SFL59805.1"/>
    <property type="molecule type" value="Genomic_DNA"/>
</dbReference>